<gene>
    <name evidence="1" type="ordered locus">Nmul_A2643</name>
</gene>
<keyword evidence="2" id="KW-1185">Reference proteome</keyword>
<protein>
    <submittedName>
        <fullName evidence="1">Uncharacterized protein</fullName>
    </submittedName>
</protein>
<dbReference type="STRING" id="323848.Nmul_A2643"/>
<proteinExistence type="predicted"/>
<evidence type="ECO:0000313" key="1">
    <source>
        <dbReference type="EMBL" id="ABB75930.1"/>
    </source>
</evidence>
<dbReference type="KEGG" id="nmu:Nmul_A2643"/>
<dbReference type="Proteomes" id="UP000002718">
    <property type="component" value="Chromosome"/>
</dbReference>
<reference evidence="1 2" key="2">
    <citation type="journal article" date="2008" name="Appl. Environ. Microbiol.">
        <title>Complete genome sequence of Nitrosospira multiformis, an ammonia-oxidizing bacterium from the soil environment.</title>
        <authorList>
            <person name="Norton J.M."/>
            <person name="Klotz M.G."/>
            <person name="Stein L.Y."/>
            <person name="Arp D.J."/>
            <person name="Bottomley P.J."/>
            <person name="Chain P.S."/>
            <person name="Hauser L.J."/>
            <person name="Land M.L."/>
            <person name="Larimer F.W."/>
            <person name="Shin M.W."/>
            <person name="Starkenburg S.R."/>
        </authorList>
    </citation>
    <scope>NUCLEOTIDE SEQUENCE [LARGE SCALE GENOMIC DNA]</scope>
    <source>
        <strain evidence="2">ATCC 25196 / NCIMB 11849 / C 71</strain>
    </source>
</reference>
<accession>Q2Y5P1</accession>
<reference evidence="2" key="1">
    <citation type="submission" date="2005-08" db="EMBL/GenBank/DDBJ databases">
        <title>Complete sequence of chromosome 1 of Nitrosospira multiformis ATCC 25196.</title>
        <authorList>
            <person name="Copeland A."/>
            <person name="Lucas S."/>
            <person name="Lapidus A."/>
            <person name="Barry K."/>
            <person name="Detter J.C."/>
            <person name="Glavina T."/>
            <person name="Hammon N."/>
            <person name="Israni S."/>
            <person name="Pitluck S."/>
            <person name="Chain P."/>
            <person name="Malfatti S."/>
            <person name="Shin M."/>
            <person name="Vergez L."/>
            <person name="Schmutz J."/>
            <person name="Larimer F."/>
            <person name="Land M."/>
            <person name="Hauser L."/>
            <person name="Kyrpides N."/>
            <person name="Lykidis A."/>
            <person name="Richardson P."/>
        </authorList>
    </citation>
    <scope>NUCLEOTIDE SEQUENCE [LARGE SCALE GENOMIC DNA]</scope>
    <source>
        <strain evidence="2">ATCC 25196 / NCIMB 11849 / C 71</strain>
    </source>
</reference>
<evidence type="ECO:0000313" key="2">
    <source>
        <dbReference type="Proteomes" id="UP000002718"/>
    </source>
</evidence>
<organism evidence="1 2">
    <name type="scientific">Nitrosospira multiformis (strain ATCC 25196 / NCIMB 11849 / C 71)</name>
    <dbReference type="NCBI Taxonomy" id="323848"/>
    <lineage>
        <taxon>Bacteria</taxon>
        <taxon>Pseudomonadati</taxon>
        <taxon>Pseudomonadota</taxon>
        <taxon>Betaproteobacteria</taxon>
        <taxon>Nitrosomonadales</taxon>
        <taxon>Nitrosomonadaceae</taxon>
        <taxon>Nitrosospira</taxon>
    </lineage>
</organism>
<dbReference type="EMBL" id="CP000103">
    <property type="protein sequence ID" value="ABB75930.1"/>
    <property type="molecule type" value="Genomic_DNA"/>
</dbReference>
<name>Q2Y5P1_NITMU</name>
<sequence length="83" mass="9550">MIIVLQAFEYQQLEEFRVQKKIWEQCQADQPASEENFRMDQKSRAASCLNAACSGLKVNIILNIKNLFQKISVTDMLPQTSVQ</sequence>
<dbReference type="HOGENOM" id="CLU_2539128_0_0_4"/>
<dbReference type="AlphaFoldDB" id="Q2Y5P1"/>